<dbReference type="Pfam" id="PF01739">
    <property type="entry name" value="CheR"/>
    <property type="match status" value="1"/>
</dbReference>
<comment type="catalytic activity">
    <reaction evidence="1">
        <text>L-glutamyl-[protein] + S-adenosyl-L-methionine = [protein]-L-glutamate 5-O-methyl ester + S-adenosyl-L-homocysteine</text>
        <dbReference type="Rhea" id="RHEA:24452"/>
        <dbReference type="Rhea" id="RHEA-COMP:10208"/>
        <dbReference type="Rhea" id="RHEA-COMP:10311"/>
        <dbReference type="ChEBI" id="CHEBI:29973"/>
        <dbReference type="ChEBI" id="CHEBI:57856"/>
        <dbReference type="ChEBI" id="CHEBI:59789"/>
        <dbReference type="ChEBI" id="CHEBI:82795"/>
        <dbReference type="EC" id="2.1.1.80"/>
    </reaction>
</comment>
<evidence type="ECO:0000259" key="7">
    <source>
        <dbReference type="PROSITE" id="PS50123"/>
    </source>
</evidence>
<dbReference type="PRINTS" id="PR00996">
    <property type="entry name" value="CHERMTFRASE"/>
</dbReference>
<dbReference type="GO" id="GO:0032259">
    <property type="term" value="P:methylation"/>
    <property type="evidence" value="ECO:0007669"/>
    <property type="project" value="UniProtKB-KW"/>
</dbReference>
<dbReference type="InterPro" id="IPR011990">
    <property type="entry name" value="TPR-like_helical_dom_sf"/>
</dbReference>
<feature type="repeat" description="TPR" evidence="6">
    <location>
        <begin position="434"/>
        <end position="467"/>
    </location>
</feature>
<evidence type="ECO:0000313" key="9">
    <source>
        <dbReference type="Proteomes" id="UP000033428"/>
    </source>
</evidence>
<dbReference type="InterPro" id="IPR019734">
    <property type="entry name" value="TPR_rpt"/>
</dbReference>
<evidence type="ECO:0000256" key="3">
    <source>
        <dbReference type="ARBA" id="ARBA00022603"/>
    </source>
</evidence>
<dbReference type="SUPFAM" id="SSF48452">
    <property type="entry name" value="TPR-like"/>
    <property type="match status" value="1"/>
</dbReference>
<dbReference type="InterPro" id="IPR022642">
    <property type="entry name" value="CheR_C"/>
</dbReference>
<dbReference type="GO" id="GO:0008983">
    <property type="term" value="F:protein-glutamate O-methyltransferase activity"/>
    <property type="evidence" value="ECO:0007669"/>
    <property type="project" value="UniProtKB-EC"/>
</dbReference>
<dbReference type="AlphaFoldDB" id="A0A0F0CV90"/>
<dbReference type="SMART" id="SM00138">
    <property type="entry name" value="MeTrc"/>
    <property type="match status" value="1"/>
</dbReference>
<evidence type="ECO:0000256" key="6">
    <source>
        <dbReference type="PROSITE-ProRule" id="PRU00339"/>
    </source>
</evidence>
<dbReference type="Gene3D" id="3.40.50.150">
    <property type="entry name" value="Vaccinia Virus protein VP39"/>
    <property type="match status" value="1"/>
</dbReference>
<dbReference type="PANTHER" id="PTHR24422:SF10">
    <property type="entry name" value="CHEMOTAXIS PROTEIN METHYLTRANSFERASE 2"/>
    <property type="match status" value="1"/>
</dbReference>
<evidence type="ECO:0000256" key="5">
    <source>
        <dbReference type="ARBA" id="ARBA00022691"/>
    </source>
</evidence>
<evidence type="ECO:0000256" key="4">
    <source>
        <dbReference type="ARBA" id="ARBA00022679"/>
    </source>
</evidence>
<dbReference type="EMBL" id="JYNY01000176">
    <property type="protein sequence ID" value="KJJ85345.1"/>
    <property type="molecule type" value="Genomic_DNA"/>
</dbReference>
<keyword evidence="3 8" id="KW-0489">Methyltransferase</keyword>
<keyword evidence="9" id="KW-1185">Reference proteome</keyword>
<keyword evidence="4 8" id="KW-0808">Transferase</keyword>
<accession>A0A0F0CV90</accession>
<dbReference type="Pfam" id="PF13181">
    <property type="entry name" value="TPR_8"/>
    <property type="match status" value="2"/>
</dbReference>
<dbReference type="Gene3D" id="1.25.40.10">
    <property type="entry name" value="Tetratricopeptide repeat domain"/>
    <property type="match status" value="1"/>
</dbReference>
<reference evidence="8 9" key="1">
    <citation type="submission" date="2015-02" db="EMBL/GenBank/DDBJ databases">
        <title>Single-cell genomics of uncultivated deep-branching MTB reveals a conserved set of magnetosome genes.</title>
        <authorList>
            <person name="Kolinko S."/>
            <person name="Richter M."/>
            <person name="Glockner F.O."/>
            <person name="Brachmann A."/>
            <person name="Schuler D."/>
        </authorList>
    </citation>
    <scope>NUCLEOTIDE SEQUENCE [LARGE SCALE GENOMIC DNA]</scope>
    <source>
        <strain evidence="8">SKK-01</strain>
    </source>
</reference>
<sequence length="533" mass="62154">MIAVIPLELKNRLKNFITDRSGLYFRDHEIKNLEEAISLRMKIYGFESPVTYYNYLTTGEKKEDEFRELLNILTVNHTYFFRDTAHFNILKNKILPELINKKSANCKNEKPVIKIWSAGCSTGEEPYTIAMLIKELLGSREDIQIKIIATDASLNALEKARKGVYRDSAVKYMNEFYLKNYFTVKNDAAGNEIYEIIDEIKNMVDFSYFNLMDDIYPKEFDMIFCRNVVIYFEFQTIVNVMTKIHSSLLDDAYLFIGYSESLNFMRDKFSMVIDNDALYYKKFNTTKNTVNKTIEKISDSFSKIFNDLNIHPKITDAKPHDKKTYETKENEWSLDFRPKAPEISDTGYYDETRKTSNLSYPIYQNTQEMLGLAKNHIAEKEYNKATNLLEEILKKEKNSVEALPLLVEILINQGKMELARQKLSLLYAINPLFPPAYYFSGCIHVEEGKIDKAKENFRKALYLDKNFLIARIYLAHIYREKGDFNEAIKEYRNTLKVLSLEPAEKIVPYSGGFSVSAIMGICRDNLERLKNTI</sequence>
<proteinExistence type="predicted"/>
<gene>
    <name evidence="8" type="ORF">OMAG_000776</name>
</gene>
<dbReference type="InterPro" id="IPR036804">
    <property type="entry name" value="CheR_N_sf"/>
</dbReference>
<dbReference type="InterPro" id="IPR000780">
    <property type="entry name" value="CheR_MeTrfase"/>
</dbReference>
<evidence type="ECO:0000313" key="8">
    <source>
        <dbReference type="EMBL" id="KJJ85345.1"/>
    </source>
</evidence>
<dbReference type="PROSITE" id="PS50005">
    <property type="entry name" value="TPR"/>
    <property type="match status" value="1"/>
</dbReference>
<evidence type="ECO:0000256" key="1">
    <source>
        <dbReference type="ARBA" id="ARBA00001541"/>
    </source>
</evidence>
<keyword evidence="6" id="KW-0802">TPR repeat</keyword>
<name>A0A0F0CV90_9BACT</name>
<organism evidence="8 9">
    <name type="scientific">Candidatus Omnitrophus magneticus</name>
    <dbReference type="NCBI Taxonomy" id="1609969"/>
    <lineage>
        <taxon>Bacteria</taxon>
        <taxon>Pseudomonadati</taxon>
        <taxon>Candidatus Omnitrophota</taxon>
        <taxon>Candidatus Omnitrophus</taxon>
    </lineage>
</organism>
<dbReference type="Gene3D" id="1.10.155.10">
    <property type="entry name" value="Chemotaxis receptor methyltransferase CheR, N-terminal domain"/>
    <property type="match status" value="1"/>
</dbReference>
<dbReference type="Pfam" id="PF14559">
    <property type="entry name" value="TPR_19"/>
    <property type="match status" value="1"/>
</dbReference>
<feature type="domain" description="CheR-type methyltransferase" evidence="7">
    <location>
        <begin position="11"/>
        <end position="296"/>
    </location>
</feature>
<evidence type="ECO:0000256" key="2">
    <source>
        <dbReference type="ARBA" id="ARBA00012534"/>
    </source>
</evidence>
<protein>
    <recommendedName>
        <fullName evidence="2">protein-glutamate O-methyltransferase</fullName>
        <ecNumber evidence="2">2.1.1.80</ecNumber>
    </recommendedName>
</protein>
<dbReference type="InterPro" id="IPR029063">
    <property type="entry name" value="SAM-dependent_MTases_sf"/>
</dbReference>
<dbReference type="InterPro" id="IPR050903">
    <property type="entry name" value="Bact_Chemotaxis_MeTrfase"/>
</dbReference>
<dbReference type="SUPFAM" id="SSF53335">
    <property type="entry name" value="S-adenosyl-L-methionine-dependent methyltransferases"/>
    <property type="match status" value="1"/>
</dbReference>
<dbReference type="PATRIC" id="fig|1609969.3.peg.843"/>
<dbReference type="EC" id="2.1.1.80" evidence="2"/>
<keyword evidence="5" id="KW-0949">S-adenosyl-L-methionine</keyword>
<dbReference type="SMART" id="SM00028">
    <property type="entry name" value="TPR"/>
    <property type="match status" value="3"/>
</dbReference>
<dbReference type="PANTHER" id="PTHR24422">
    <property type="entry name" value="CHEMOTAXIS PROTEIN METHYLTRANSFERASE"/>
    <property type="match status" value="1"/>
</dbReference>
<dbReference type="PROSITE" id="PS50123">
    <property type="entry name" value="CHER"/>
    <property type="match status" value="1"/>
</dbReference>
<dbReference type="Proteomes" id="UP000033428">
    <property type="component" value="Unassembled WGS sequence"/>
</dbReference>
<dbReference type="SUPFAM" id="SSF47757">
    <property type="entry name" value="Chemotaxis receptor methyltransferase CheR, N-terminal domain"/>
    <property type="match status" value="1"/>
</dbReference>
<comment type="caution">
    <text evidence="8">The sequence shown here is derived from an EMBL/GenBank/DDBJ whole genome shotgun (WGS) entry which is preliminary data.</text>
</comment>